<keyword evidence="5 7" id="KW-0472">Membrane</keyword>
<evidence type="ECO:0000256" key="1">
    <source>
        <dbReference type="ARBA" id="ARBA00022475"/>
    </source>
</evidence>
<evidence type="ECO:0000256" key="7">
    <source>
        <dbReference type="SAM" id="Phobius"/>
    </source>
</evidence>
<evidence type="ECO:0000256" key="6">
    <source>
        <dbReference type="ARBA" id="ARBA00023306"/>
    </source>
</evidence>
<evidence type="ECO:0000256" key="2">
    <source>
        <dbReference type="ARBA" id="ARBA00022618"/>
    </source>
</evidence>
<keyword evidence="2" id="KW-0132">Cell division</keyword>
<evidence type="ECO:0000313" key="9">
    <source>
        <dbReference type="Proteomes" id="UP000427769"/>
    </source>
</evidence>
<dbReference type="GO" id="GO:0030428">
    <property type="term" value="C:cell septum"/>
    <property type="evidence" value="ECO:0007669"/>
    <property type="project" value="TreeGrafter"/>
</dbReference>
<proteinExistence type="predicted"/>
<dbReference type="Proteomes" id="UP000427769">
    <property type="component" value="Chromosome"/>
</dbReference>
<protein>
    <recommendedName>
        <fullName evidence="10">Septum formation initiator</fullName>
    </recommendedName>
</protein>
<evidence type="ECO:0000313" key="8">
    <source>
        <dbReference type="EMBL" id="BBO72745.1"/>
    </source>
</evidence>
<organism evidence="8 9">
    <name type="scientific">Desulfosarcina widdelii</name>
    <dbReference type="NCBI Taxonomy" id="947919"/>
    <lineage>
        <taxon>Bacteria</taxon>
        <taxon>Pseudomonadati</taxon>
        <taxon>Thermodesulfobacteriota</taxon>
        <taxon>Desulfobacteria</taxon>
        <taxon>Desulfobacterales</taxon>
        <taxon>Desulfosarcinaceae</taxon>
        <taxon>Desulfosarcina</taxon>
    </lineage>
</organism>
<keyword evidence="1" id="KW-1003">Cell membrane</keyword>
<dbReference type="PANTHER" id="PTHR37485">
    <property type="entry name" value="CELL DIVISION PROTEIN FTSB"/>
    <property type="match status" value="1"/>
</dbReference>
<dbReference type="RefSeq" id="WP_155301922.1">
    <property type="nucleotide sequence ID" value="NZ_AP021875.1"/>
</dbReference>
<dbReference type="GO" id="GO:0043093">
    <property type="term" value="P:FtsZ-dependent cytokinesis"/>
    <property type="evidence" value="ECO:0007669"/>
    <property type="project" value="TreeGrafter"/>
</dbReference>
<gene>
    <name evidence="8" type="ORF">DSCW_01620</name>
</gene>
<reference evidence="8 9" key="1">
    <citation type="submission" date="2019-11" db="EMBL/GenBank/DDBJ databases">
        <title>Comparative genomics of hydrocarbon-degrading Desulfosarcina strains.</title>
        <authorList>
            <person name="Watanabe M."/>
            <person name="Kojima H."/>
            <person name="Fukui M."/>
        </authorList>
    </citation>
    <scope>NUCLEOTIDE SEQUENCE [LARGE SCALE GENOMIC DNA]</scope>
    <source>
        <strain evidence="8 9">PP31</strain>
    </source>
</reference>
<dbReference type="Pfam" id="PF04977">
    <property type="entry name" value="DivIC"/>
    <property type="match status" value="1"/>
</dbReference>
<dbReference type="OrthoDB" id="5520945at2"/>
<dbReference type="EMBL" id="AP021875">
    <property type="protein sequence ID" value="BBO72745.1"/>
    <property type="molecule type" value="Genomic_DNA"/>
</dbReference>
<evidence type="ECO:0008006" key="10">
    <source>
        <dbReference type="Google" id="ProtNLM"/>
    </source>
</evidence>
<dbReference type="KEGG" id="dwd:DSCW_01620"/>
<dbReference type="InterPro" id="IPR023081">
    <property type="entry name" value="Cell_div_FtsB"/>
</dbReference>
<name>A0A5K7YWG7_9BACT</name>
<evidence type="ECO:0000256" key="3">
    <source>
        <dbReference type="ARBA" id="ARBA00022692"/>
    </source>
</evidence>
<dbReference type="PANTHER" id="PTHR37485:SF1">
    <property type="entry name" value="CELL DIVISION PROTEIN FTSB"/>
    <property type="match status" value="1"/>
</dbReference>
<evidence type="ECO:0000256" key="4">
    <source>
        <dbReference type="ARBA" id="ARBA00022989"/>
    </source>
</evidence>
<sequence>MNLNRKWLIAAAAVILFNLMLVIVFGDNGLVELSRMRERQRHLAAGNETLARENVSLYRIIGRLKNDPVYIESVARHELGMIGKDDFILSRTTDKRAGK</sequence>
<dbReference type="InterPro" id="IPR007060">
    <property type="entry name" value="FtsL/DivIC"/>
</dbReference>
<evidence type="ECO:0000256" key="5">
    <source>
        <dbReference type="ARBA" id="ARBA00023136"/>
    </source>
</evidence>
<keyword evidence="9" id="KW-1185">Reference proteome</keyword>
<keyword evidence="6" id="KW-0131">Cell cycle</keyword>
<feature type="transmembrane region" description="Helical" evidence="7">
    <location>
        <begin position="6"/>
        <end position="31"/>
    </location>
</feature>
<accession>A0A5K7YWG7</accession>
<keyword evidence="3 7" id="KW-0812">Transmembrane</keyword>
<dbReference type="AlphaFoldDB" id="A0A5K7YWG7"/>
<keyword evidence="4 7" id="KW-1133">Transmembrane helix</keyword>